<feature type="region of interest" description="Disordered" evidence="1">
    <location>
        <begin position="154"/>
        <end position="206"/>
    </location>
</feature>
<dbReference type="EMBL" id="JAULSY010000008">
    <property type="protein sequence ID" value="KAK0673152.1"/>
    <property type="molecule type" value="Genomic_DNA"/>
</dbReference>
<evidence type="ECO:0000313" key="3">
    <source>
        <dbReference type="Proteomes" id="UP001174997"/>
    </source>
</evidence>
<comment type="caution">
    <text evidence="2">The sequence shown here is derived from an EMBL/GenBank/DDBJ whole genome shotgun (WGS) entry which is preliminary data.</text>
</comment>
<evidence type="ECO:0000256" key="1">
    <source>
        <dbReference type="SAM" id="MobiDB-lite"/>
    </source>
</evidence>
<reference evidence="2" key="1">
    <citation type="submission" date="2023-06" db="EMBL/GenBank/DDBJ databases">
        <title>Genome-scale phylogeny and comparative genomics of the fungal order Sordariales.</title>
        <authorList>
            <consortium name="Lawrence Berkeley National Laboratory"/>
            <person name="Hensen N."/>
            <person name="Bonometti L."/>
            <person name="Westerberg I."/>
            <person name="Brannstrom I.O."/>
            <person name="Guillou S."/>
            <person name="Cros-Aarteil S."/>
            <person name="Calhoun S."/>
            <person name="Haridas S."/>
            <person name="Kuo A."/>
            <person name="Mondo S."/>
            <person name="Pangilinan J."/>
            <person name="Riley R."/>
            <person name="Labutti K."/>
            <person name="Andreopoulos B."/>
            <person name="Lipzen A."/>
            <person name="Chen C."/>
            <person name="Yanf M."/>
            <person name="Daum C."/>
            <person name="Ng V."/>
            <person name="Clum A."/>
            <person name="Steindorff A."/>
            <person name="Ohm R."/>
            <person name="Martin F."/>
            <person name="Silar P."/>
            <person name="Natvig D."/>
            <person name="Lalanne C."/>
            <person name="Gautier V."/>
            <person name="Ament-Velasquez S.L."/>
            <person name="Kruys A."/>
            <person name="Hutchinson M.I."/>
            <person name="Powell A.J."/>
            <person name="Barry K."/>
            <person name="Miller A.N."/>
            <person name="Grigoriev I.V."/>
            <person name="Debuchy R."/>
            <person name="Gladieux P."/>
            <person name="Thoren M.H."/>
            <person name="Johannesson H."/>
        </authorList>
    </citation>
    <scope>NUCLEOTIDE SEQUENCE</scope>
    <source>
        <strain evidence="2">CBS 307.81</strain>
    </source>
</reference>
<feature type="region of interest" description="Disordered" evidence="1">
    <location>
        <begin position="1"/>
        <end position="24"/>
    </location>
</feature>
<dbReference type="Proteomes" id="UP001174997">
    <property type="component" value="Unassembled WGS sequence"/>
</dbReference>
<gene>
    <name evidence="2" type="ORF">QBC41DRAFT_215512</name>
</gene>
<name>A0AA40DDU1_9PEZI</name>
<proteinExistence type="predicted"/>
<dbReference type="AlphaFoldDB" id="A0AA40DDU1"/>
<evidence type="ECO:0000313" key="2">
    <source>
        <dbReference type="EMBL" id="KAK0673152.1"/>
    </source>
</evidence>
<feature type="compositionally biased region" description="Basic residues" evidence="1">
    <location>
        <begin position="195"/>
        <end position="206"/>
    </location>
</feature>
<keyword evidence="3" id="KW-1185">Reference proteome</keyword>
<sequence length="206" mass="23948">MPQSTKPSYSELEAALTQERQARTRAEQRLHELTRDHRFNNRVYSANRLVLDLQDAQRDRDFYEEKLQTAEKAAQEWHRRASELERLNSDVSEWCRMEKALFNSSLSSSRQAIDDLQHSLADAESRRRNMRSMVREELDTARRRLRQIVANQEAHAAKLKKPSTSNFSMTEAPGSMPSSPRTWEEEGKGLASPRTLKHKKRFPPGV</sequence>
<protein>
    <submittedName>
        <fullName evidence="2">Uncharacterized protein</fullName>
    </submittedName>
</protein>
<accession>A0AA40DDU1</accession>
<organism evidence="2 3">
    <name type="scientific">Cercophora samala</name>
    <dbReference type="NCBI Taxonomy" id="330535"/>
    <lineage>
        <taxon>Eukaryota</taxon>
        <taxon>Fungi</taxon>
        <taxon>Dikarya</taxon>
        <taxon>Ascomycota</taxon>
        <taxon>Pezizomycotina</taxon>
        <taxon>Sordariomycetes</taxon>
        <taxon>Sordariomycetidae</taxon>
        <taxon>Sordariales</taxon>
        <taxon>Lasiosphaeriaceae</taxon>
        <taxon>Cercophora</taxon>
    </lineage>
</organism>